<keyword evidence="7" id="KW-1185">Reference proteome</keyword>
<protein>
    <recommendedName>
        <fullName evidence="4 5">Flagellar hook-basal body complex protein FliE</fullName>
    </recommendedName>
</protein>
<proteinExistence type="inferred from homology"/>
<accession>D3SQ49</accession>
<dbReference type="PANTHER" id="PTHR34653">
    <property type="match status" value="1"/>
</dbReference>
<name>D3SQ49_THEAH</name>
<dbReference type="Proteomes" id="UP000002043">
    <property type="component" value="Chromosome"/>
</dbReference>
<evidence type="ECO:0000256" key="3">
    <source>
        <dbReference type="ARBA" id="ARBA00023143"/>
    </source>
</evidence>
<dbReference type="GO" id="GO:0003774">
    <property type="term" value="F:cytoskeletal motor activity"/>
    <property type="evidence" value="ECO:0007669"/>
    <property type="project" value="InterPro"/>
</dbReference>
<comment type="subcellular location">
    <subcellularLocation>
        <location evidence="1 4">Bacterial flagellum basal body</location>
    </subcellularLocation>
</comment>
<dbReference type="GO" id="GO:0005198">
    <property type="term" value="F:structural molecule activity"/>
    <property type="evidence" value="ECO:0007669"/>
    <property type="project" value="UniProtKB-UniRule"/>
</dbReference>
<dbReference type="HAMAP" id="MF_00724">
    <property type="entry name" value="FliE"/>
    <property type="match status" value="1"/>
</dbReference>
<dbReference type="GO" id="GO:0071973">
    <property type="term" value="P:bacterial-type flagellum-dependent cell motility"/>
    <property type="evidence" value="ECO:0007669"/>
    <property type="project" value="InterPro"/>
</dbReference>
<dbReference type="RefSeq" id="WP_012991693.1">
    <property type="nucleotide sequence ID" value="NC_013894.1"/>
</dbReference>
<dbReference type="STRING" id="638303.Thal_0653"/>
<dbReference type="eggNOG" id="COG1677">
    <property type="taxonomic scope" value="Bacteria"/>
</dbReference>
<dbReference type="AlphaFoldDB" id="D3SQ49"/>
<keyword evidence="6" id="KW-0966">Cell projection</keyword>
<keyword evidence="6" id="KW-0969">Cilium</keyword>
<dbReference type="GO" id="GO:0009425">
    <property type="term" value="C:bacterial-type flagellum basal body"/>
    <property type="evidence" value="ECO:0007669"/>
    <property type="project" value="UniProtKB-SubCell"/>
</dbReference>
<keyword evidence="3 4" id="KW-0975">Bacterial flagellum</keyword>
<keyword evidence="6" id="KW-0282">Flagellum</keyword>
<organism evidence="6 7">
    <name type="scientific">Thermocrinis albus (strain DSM 14484 / JCM 11386 / HI 11/12)</name>
    <dbReference type="NCBI Taxonomy" id="638303"/>
    <lineage>
        <taxon>Bacteria</taxon>
        <taxon>Pseudomonadati</taxon>
        <taxon>Aquificota</taxon>
        <taxon>Aquificia</taxon>
        <taxon>Aquificales</taxon>
        <taxon>Aquificaceae</taxon>
        <taxon>Thermocrinis</taxon>
    </lineage>
</organism>
<dbReference type="Pfam" id="PF02049">
    <property type="entry name" value="FliE"/>
    <property type="match status" value="1"/>
</dbReference>
<gene>
    <name evidence="4" type="primary">fliE</name>
    <name evidence="6" type="ordered locus">Thal_0653</name>
</gene>
<dbReference type="NCBIfam" id="TIGR00205">
    <property type="entry name" value="fliE"/>
    <property type="match status" value="1"/>
</dbReference>
<evidence type="ECO:0000313" key="7">
    <source>
        <dbReference type="Proteomes" id="UP000002043"/>
    </source>
</evidence>
<dbReference type="PANTHER" id="PTHR34653:SF1">
    <property type="entry name" value="FLAGELLAR HOOK-BASAL BODY COMPLEX PROTEIN FLIE"/>
    <property type="match status" value="1"/>
</dbReference>
<dbReference type="EMBL" id="CP001931">
    <property type="protein sequence ID" value="ADC89286.1"/>
    <property type="molecule type" value="Genomic_DNA"/>
</dbReference>
<evidence type="ECO:0000256" key="2">
    <source>
        <dbReference type="ARBA" id="ARBA00009272"/>
    </source>
</evidence>
<evidence type="ECO:0000256" key="1">
    <source>
        <dbReference type="ARBA" id="ARBA00004117"/>
    </source>
</evidence>
<evidence type="ECO:0000313" key="6">
    <source>
        <dbReference type="EMBL" id="ADC89286.1"/>
    </source>
</evidence>
<evidence type="ECO:0000256" key="5">
    <source>
        <dbReference type="NCBIfam" id="TIGR00205"/>
    </source>
</evidence>
<dbReference type="KEGG" id="tal:Thal_0653"/>
<comment type="similarity">
    <text evidence="2 4">Belongs to the FliE family.</text>
</comment>
<dbReference type="PRINTS" id="PR01006">
    <property type="entry name" value="FLGHOOKFLIE"/>
</dbReference>
<sequence>MEIRGLGEGTLQYGKELRRTSDFFEELKRIVLWVNQQRQEANNVREAFLKGEDVPLHRLVIEMEKASLALSLLVQIRNKLVEAFQELNRMQV</sequence>
<dbReference type="OrthoDB" id="9812413at2"/>
<dbReference type="InterPro" id="IPR001624">
    <property type="entry name" value="FliE"/>
</dbReference>
<evidence type="ECO:0000256" key="4">
    <source>
        <dbReference type="HAMAP-Rule" id="MF_00724"/>
    </source>
</evidence>
<reference evidence="7" key="1">
    <citation type="journal article" date="2010" name="Stand. Genomic Sci.">
        <title>Complete genome sequence of Thermocrinis albus type strain (HI 11/12T).</title>
        <authorList>
            <person name="Wirth R."/>
            <person name="Sikorski J."/>
            <person name="Brambilla E."/>
            <person name="Misra M."/>
            <person name="Lapidus A."/>
            <person name="Copeland A."/>
            <person name="Nolan M."/>
            <person name="Lucas S."/>
            <person name="Chen F."/>
            <person name="Tice H."/>
            <person name="Cheng J.F."/>
            <person name="Han C."/>
            <person name="Detter J.C."/>
            <person name="Tapia R."/>
            <person name="Bruce D."/>
            <person name="Goodwin L."/>
            <person name="Pitluck S."/>
            <person name="Pati A."/>
            <person name="Anderson I."/>
            <person name="Ivanova N."/>
            <person name="Mavromatis K."/>
            <person name="Mikhailova N."/>
            <person name="Chen A."/>
            <person name="Palaniappan K."/>
            <person name="Bilek Y."/>
            <person name="Hader T."/>
            <person name="Land M."/>
            <person name="Hauser L."/>
            <person name="Chang Y.J."/>
            <person name="Jeffries C.D."/>
            <person name="Tindall B.J."/>
            <person name="Rohde M."/>
            <person name="Goker M."/>
            <person name="Bristow J."/>
            <person name="Eisen J.A."/>
            <person name="Markowitz V."/>
            <person name="Hugenholtz P."/>
            <person name="Kyrpides N.C."/>
            <person name="Klenk H.P."/>
        </authorList>
    </citation>
    <scope>NUCLEOTIDE SEQUENCE [LARGE SCALE GENOMIC DNA]</scope>
    <source>
        <strain evidence="7">DSM 14484 / JCM 11386 / HI 11/12</strain>
    </source>
</reference>
<dbReference type="HOGENOM" id="CLU_147249_3_4_0"/>